<dbReference type="InterPro" id="IPR050324">
    <property type="entry name" value="CDP-alcohol_PTase-I"/>
</dbReference>
<keyword evidence="8 13" id="KW-0472">Membrane</keyword>
<keyword evidence="3" id="KW-0444">Lipid biosynthesis</keyword>
<evidence type="ECO:0000256" key="4">
    <source>
        <dbReference type="ARBA" id="ARBA00022679"/>
    </source>
</evidence>
<evidence type="ECO:0000256" key="2">
    <source>
        <dbReference type="ARBA" id="ARBA00010441"/>
    </source>
</evidence>
<keyword evidence="15" id="KW-1185">Reference proteome</keyword>
<keyword evidence="10" id="KW-1208">Phospholipid metabolism</keyword>
<organism evidence="14 15">
    <name type="scientific">Rubrobacter marinus</name>
    <dbReference type="NCBI Taxonomy" id="2653852"/>
    <lineage>
        <taxon>Bacteria</taxon>
        <taxon>Bacillati</taxon>
        <taxon>Actinomycetota</taxon>
        <taxon>Rubrobacteria</taxon>
        <taxon>Rubrobacterales</taxon>
        <taxon>Rubrobacteraceae</taxon>
        <taxon>Rubrobacter</taxon>
    </lineage>
</organism>
<dbReference type="GO" id="GO:0008444">
    <property type="term" value="F:CDP-diacylglycerol-glycerol-3-phosphate 3-phosphatidyltransferase activity"/>
    <property type="evidence" value="ECO:0007669"/>
    <property type="project" value="UniProtKB-UniRule"/>
</dbReference>
<dbReference type="GO" id="GO:0046474">
    <property type="term" value="P:glycerophospholipid biosynthetic process"/>
    <property type="evidence" value="ECO:0007669"/>
    <property type="project" value="TreeGrafter"/>
</dbReference>
<evidence type="ECO:0000256" key="13">
    <source>
        <dbReference type="SAM" id="Phobius"/>
    </source>
</evidence>
<dbReference type="PANTHER" id="PTHR14269">
    <property type="entry name" value="CDP-DIACYLGLYCEROL--GLYCEROL-3-PHOSPHATE 3-PHOSPHATIDYLTRANSFERASE-RELATED"/>
    <property type="match status" value="1"/>
</dbReference>
<evidence type="ECO:0000256" key="11">
    <source>
        <dbReference type="NCBIfam" id="TIGR00560"/>
    </source>
</evidence>
<keyword evidence="9" id="KW-0594">Phospholipid biosynthesis</keyword>
<reference evidence="14 15" key="1">
    <citation type="submission" date="2019-10" db="EMBL/GenBank/DDBJ databases">
        <title>Rubrobacter sp nov SCSIO 52915 isolated from a deep-sea sediment in the South China Sea.</title>
        <authorList>
            <person name="Chen R.W."/>
        </authorList>
    </citation>
    <scope>NUCLEOTIDE SEQUENCE [LARGE SCALE GENOMIC DNA]</scope>
    <source>
        <strain evidence="14 15">SCSIO 52915</strain>
    </source>
</reference>
<evidence type="ECO:0000256" key="10">
    <source>
        <dbReference type="ARBA" id="ARBA00023264"/>
    </source>
</evidence>
<evidence type="ECO:0000256" key="9">
    <source>
        <dbReference type="ARBA" id="ARBA00023209"/>
    </source>
</evidence>
<keyword evidence="7" id="KW-0443">Lipid metabolism</keyword>
<evidence type="ECO:0000256" key="7">
    <source>
        <dbReference type="ARBA" id="ARBA00023098"/>
    </source>
</evidence>
<dbReference type="AlphaFoldDB" id="A0A6G8PY18"/>
<evidence type="ECO:0000256" key="12">
    <source>
        <dbReference type="RuleBase" id="RU003750"/>
    </source>
</evidence>
<feature type="transmembrane region" description="Helical" evidence="13">
    <location>
        <begin position="129"/>
        <end position="146"/>
    </location>
</feature>
<evidence type="ECO:0000256" key="8">
    <source>
        <dbReference type="ARBA" id="ARBA00023136"/>
    </source>
</evidence>
<accession>A0A6G8PY18</accession>
<comment type="subcellular location">
    <subcellularLocation>
        <location evidence="1">Membrane</location>
        <topology evidence="1">Multi-pass membrane protein</topology>
    </subcellularLocation>
</comment>
<sequence length="186" mass="20025">MNFANQLTLARIVAILPVMAALYVPFPGSRFAVLAIYVAAILTDYFDGVLARRTGKVTAFGKLMDSIADKALIVSLFFALVGEGMMPSWMAAIMVVREFAVTGLRMVALESGEVIAANRWGKAKMNAQSLAIFILLLAYAGVGGTLMASLGYWTMFVALILTLFSGWSYLKDTPRILAATAGQNRA</sequence>
<evidence type="ECO:0000313" key="15">
    <source>
        <dbReference type="Proteomes" id="UP000502706"/>
    </source>
</evidence>
<gene>
    <name evidence="14" type="primary">pgsA</name>
    <name evidence="14" type="ORF">GBA65_12045</name>
</gene>
<dbReference type="Proteomes" id="UP000502706">
    <property type="component" value="Chromosome"/>
</dbReference>
<keyword evidence="6 13" id="KW-1133">Transmembrane helix</keyword>
<dbReference type="Gene3D" id="1.20.120.1760">
    <property type="match status" value="1"/>
</dbReference>
<dbReference type="NCBIfam" id="TIGR00560">
    <property type="entry name" value="pgsA"/>
    <property type="match status" value="1"/>
</dbReference>
<keyword evidence="4 12" id="KW-0808">Transferase</keyword>
<dbReference type="RefSeq" id="WP_166396793.1">
    <property type="nucleotide sequence ID" value="NZ_CP045121.1"/>
</dbReference>
<dbReference type="KEGG" id="rmar:GBA65_12045"/>
<feature type="transmembrane region" description="Helical" evidence="13">
    <location>
        <begin position="63"/>
        <end position="82"/>
    </location>
</feature>
<protein>
    <recommendedName>
        <fullName evidence="11">CDP-diacylglycerol--glycerol-3-phosphate 3-phosphatidyltransferase</fullName>
        <ecNumber evidence="11">2.7.8.5</ecNumber>
    </recommendedName>
</protein>
<dbReference type="PANTHER" id="PTHR14269:SF62">
    <property type="entry name" value="CDP-DIACYLGLYCEROL--GLYCEROL-3-PHOSPHATE 3-PHOSPHATIDYLTRANSFERASE 1, CHLOROPLASTIC"/>
    <property type="match status" value="1"/>
</dbReference>
<dbReference type="PROSITE" id="PS00379">
    <property type="entry name" value="CDP_ALCOHOL_P_TRANSF"/>
    <property type="match status" value="1"/>
</dbReference>
<proteinExistence type="inferred from homology"/>
<dbReference type="InterPro" id="IPR048254">
    <property type="entry name" value="CDP_ALCOHOL_P_TRANSF_CS"/>
</dbReference>
<dbReference type="Pfam" id="PF01066">
    <property type="entry name" value="CDP-OH_P_transf"/>
    <property type="match status" value="1"/>
</dbReference>
<name>A0A6G8PY18_9ACTN</name>
<evidence type="ECO:0000256" key="3">
    <source>
        <dbReference type="ARBA" id="ARBA00022516"/>
    </source>
</evidence>
<dbReference type="EC" id="2.7.8.5" evidence="11"/>
<evidence type="ECO:0000256" key="6">
    <source>
        <dbReference type="ARBA" id="ARBA00022989"/>
    </source>
</evidence>
<dbReference type="InterPro" id="IPR004570">
    <property type="entry name" value="Phosphatidylglycerol_P_synth"/>
</dbReference>
<feature type="transmembrane region" description="Helical" evidence="13">
    <location>
        <begin position="7"/>
        <end position="26"/>
    </location>
</feature>
<dbReference type="UniPathway" id="UPA00085"/>
<dbReference type="InterPro" id="IPR000462">
    <property type="entry name" value="CDP-OH_P_trans"/>
</dbReference>
<comment type="similarity">
    <text evidence="2 12">Belongs to the CDP-alcohol phosphatidyltransferase class-I family.</text>
</comment>
<evidence type="ECO:0000256" key="1">
    <source>
        <dbReference type="ARBA" id="ARBA00004141"/>
    </source>
</evidence>
<dbReference type="InterPro" id="IPR043130">
    <property type="entry name" value="CDP-OH_PTrfase_TM_dom"/>
</dbReference>
<evidence type="ECO:0000313" key="14">
    <source>
        <dbReference type="EMBL" id="QIN79134.1"/>
    </source>
</evidence>
<dbReference type="PIRSF" id="PIRSF000847">
    <property type="entry name" value="Phos_ph_gly_syn"/>
    <property type="match status" value="1"/>
</dbReference>
<dbReference type="EMBL" id="CP045121">
    <property type="protein sequence ID" value="QIN79134.1"/>
    <property type="molecule type" value="Genomic_DNA"/>
</dbReference>
<keyword evidence="5 13" id="KW-0812">Transmembrane</keyword>
<evidence type="ECO:0000256" key="5">
    <source>
        <dbReference type="ARBA" id="ARBA00022692"/>
    </source>
</evidence>
<dbReference type="GO" id="GO:0016020">
    <property type="term" value="C:membrane"/>
    <property type="evidence" value="ECO:0007669"/>
    <property type="project" value="UniProtKB-SubCell"/>
</dbReference>
<feature type="transmembrane region" description="Helical" evidence="13">
    <location>
        <begin position="32"/>
        <end position="51"/>
    </location>
</feature>